<dbReference type="Proteomes" id="UP000297597">
    <property type="component" value="Unassembled WGS sequence"/>
</dbReference>
<dbReference type="InterPro" id="IPR001098">
    <property type="entry name" value="DNA-dir_DNA_pol_A_palm_dom"/>
</dbReference>
<comment type="caution">
    <text evidence="20">The sequence shown here is derived from an EMBL/GenBank/DDBJ whole genome shotgun (WGS) entry which is preliminary data.</text>
</comment>
<dbReference type="Gene3D" id="3.30.70.370">
    <property type="match status" value="1"/>
</dbReference>
<evidence type="ECO:0000256" key="15">
    <source>
        <dbReference type="NCBIfam" id="TIGR00593"/>
    </source>
</evidence>
<organism evidence="20 21">
    <name type="scientific">Pelotomaculum propionicicum</name>
    <dbReference type="NCBI Taxonomy" id="258475"/>
    <lineage>
        <taxon>Bacteria</taxon>
        <taxon>Bacillati</taxon>
        <taxon>Bacillota</taxon>
        <taxon>Clostridia</taxon>
        <taxon>Eubacteriales</taxon>
        <taxon>Desulfotomaculaceae</taxon>
        <taxon>Pelotomaculum</taxon>
    </lineage>
</organism>
<dbReference type="PANTHER" id="PTHR10133:SF27">
    <property type="entry name" value="DNA POLYMERASE NU"/>
    <property type="match status" value="1"/>
</dbReference>
<dbReference type="SMART" id="SM00482">
    <property type="entry name" value="POLAc"/>
    <property type="match status" value="1"/>
</dbReference>
<dbReference type="RefSeq" id="WP_134214852.1">
    <property type="nucleotide sequence ID" value="NZ_QFFZ01000044.1"/>
</dbReference>
<dbReference type="CDD" id="cd09859">
    <property type="entry name" value="PIN_53EXO"/>
    <property type="match status" value="1"/>
</dbReference>
<evidence type="ECO:0000259" key="19">
    <source>
        <dbReference type="SMART" id="SM00482"/>
    </source>
</evidence>
<keyword evidence="8 16" id="KW-0227">DNA damage</keyword>
<evidence type="ECO:0000256" key="1">
    <source>
        <dbReference type="ARBA" id="ARBA00007705"/>
    </source>
</evidence>
<protein>
    <recommendedName>
        <fullName evidence="3 15">DNA polymerase I</fullName>
        <ecNumber evidence="2 15">2.7.7.7</ecNumber>
    </recommendedName>
</protein>
<dbReference type="FunFam" id="3.40.50.1010:FF:000001">
    <property type="entry name" value="DNA polymerase I"/>
    <property type="match status" value="1"/>
</dbReference>
<dbReference type="OrthoDB" id="9806424at2"/>
<proteinExistence type="inferred from homology"/>
<comment type="function">
    <text evidence="16">In addition to polymerase activity, this DNA polymerase exhibits 5'-3' exonuclease activity.</text>
</comment>
<keyword evidence="21" id="KW-1185">Reference proteome</keyword>
<feature type="coiled-coil region" evidence="17">
    <location>
        <begin position="489"/>
        <end position="555"/>
    </location>
</feature>
<evidence type="ECO:0000256" key="14">
    <source>
        <dbReference type="ARBA" id="ARBA00049244"/>
    </source>
</evidence>
<dbReference type="EC" id="2.7.7.7" evidence="2 15"/>
<dbReference type="InterPro" id="IPR019760">
    <property type="entry name" value="DNA-dir_DNA_pol_A_CS"/>
</dbReference>
<dbReference type="FunFam" id="1.10.150.20:FF:000003">
    <property type="entry name" value="DNA polymerase I"/>
    <property type="match status" value="1"/>
</dbReference>
<dbReference type="SUPFAM" id="SSF53098">
    <property type="entry name" value="Ribonuclease H-like"/>
    <property type="match status" value="1"/>
</dbReference>
<evidence type="ECO:0000256" key="10">
    <source>
        <dbReference type="ARBA" id="ARBA00022839"/>
    </source>
</evidence>
<evidence type="ECO:0000256" key="8">
    <source>
        <dbReference type="ARBA" id="ARBA00022763"/>
    </source>
</evidence>
<evidence type="ECO:0000256" key="12">
    <source>
        <dbReference type="ARBA" id="ARBA00023125"/>
    </source>
</evidence>
<dbReference type="EMBL" id="QFFZ01000044">
    <property type="protein sequence ID" value="TEB09550.1"/>
    <property type="molecule type" value="Genomic_DNA"/>
</dbReference>
<evidence type="ECO:0000313" key="20">
    <source>
        <dbReference type="EMBL" id="TEB09550.1"/>
    </source>
</evidence>
<dbReference type="Pfam" id="PF22619">
    <property type="entry name" value="DNA_polI_exo1"/>
    <property type="match status" value="1"/>
</dbReference>
<evidence type="ECO:0000256" key="13">
    <source>
        <dbReference type="ARBA" id="ARBA00023204"/>
    </source>
</evidence>
<dbReference type="PROSITE" id="PS00447">
    <property type="entry name" value="DNA_POLYMERASE_A"/>
    <property type="match status" value="1"/>
</dbReference>
<dbReference type="Gene3D" id="3.30.420.10">
    <property type="entry name" value="Ribonuclease H-like superfamily/Ribonuclease H"/>
    <property type="match status" value="1"/>
</dbReference>
<sequence>MSNELMIIIDGNSLAHRAFHAIPPLSTSQGLVTNAVYGFTNMLMKIIAEESPARLVVAFDKGRVTFRHDDYEHYKANRSATPEDLRPQFPVLKDVLKAMRIKIYEIEGFEADDLIGTITARAEQAGLKSVVVTGDRDALQLVSPLTRVRLTKKGISELDEYDEGKVWDRYGVTPRQYTDFKGLTGDPSDNIPGIPGIGEKTAARLLKEYGSLEEILAHAAELSGRTAALVSSAGKQGEMSKRLATIHREVPVEIDLEQCRWQGPDYKELLEIFKKLEFKSLIKSIYQKARDGAGEQQKYKKQGAKTGKQALSEPDLETYPVTYQKLDTTSRLNSFVKAARKSGRLALSCACNAGGALAGAGFVLNEDRAYLLNLQPQGDWRQEDPQEGGNLFAGLDAEQGTGAHFREQALAVLRAVCEDPTVKIYCHDGKKLIWLLHKRGIKLAGLAFDTMIAAYLLNPASPNRELEDVSLEHLNAVLPGGEEELPARALCVLELARLLEEKLKRLEQDRLFYDVELPLVEVLAAMEINGVAVDKKQLQDMSKELGLQIKDLEGEIYRMAGQIFNINSTKQLGKILFEELKLPVVKKTKTGYSTDAEVLEELAMSHEVVAKVLEYRQLMKLKSTYTDGLAVLINPETRRLHTTFHQTVTATGRLSSSDPNLQNIPIRLEAGRLIRKVFVPSSADNLLLTADYSQIELRILAHISGDPVLIDSFKKGEDIHTRTAAEVFGVAPEEVTREMRGRAKAVNFGIIYGLSDFGLDRSIKVGRQEARRYIENYFARYAGVKAYIDRVVREAREKGYVTTLLNRRRYLPDLFSPNRTLRNFGERTAMNTPIQGSAADIIKLAMVNIQRELVEHGLQAKMILQVHDELIFDTPAAELESLKELVKRCMENALVMDVPLVVDMKIGANWYDVKKI</sequence>
<dbReference type="Gene3D" id="3.40.50.1010">
    <property type="entry name" value="5'-nuclease"/>
    <property type="match status" value="1"/>
</dbReference>
<dbReference type="NCBIfam" id="NF004397">
    <property type="entry name" value="PRK05755.1"/>
    <property type="match status" value="1"/>
</dbReference>
<dbReference type="GO" id="GO:0003887">
    <property type="term" value="F:DNA-directed DNA polymerase activity"/>
    <property type="evidence" value="ECO:0007669"/>
    <property type="project" value="UniProtKB-UniRule"/>
</dbReference>
<dbReference type="SMART" id="SM00475">
    <property type="entry name" value="53EXOc"/>
    <property type="match status" value="1"/>
</dbReference>
<dbReference type="CDD" id="cd06140">
    <property type="entry name" value="DNA_polA_I_Bacillus_like_exo"/>
    <property type="match status" value="1"/>
</dbReference>
<dbReference type="Pfam" id="PF01367">
    <property type="entry name" value="5_3_exonuc"/>
    <property type="match status" value="1"/>
</dbReference>
<keyword evidence="10 16" id="KW-0269">Exonuclease</keyword>
<dbReference type="InterPro" id="IPR002298">
    <property type="entry name" value="DNA_polymerase_A"/>
</dbReference>
<dbReference type="PANTHER" id="PTHR10133">
    <property type="entry name" value="DNA POLYMERASE I"/>
    <property type="match status" value="1"/>
</dbReference>
<evidence type="ECO:0000256" key="2">
    <source>
        <dbReference type="ARBA" id="ARBA00012417"/>
    </source>
</evidence>
<evidence type="ECO:0000313" key="21">
    <source>
        <dbReference type="Proteomes" id="UP000297597"/>
    </source>
</evidence>
<keyword evidence="12 16" id="KW-0238">DNA-binding</keyword>
<dbReference type="InterPro" id="IPR012337">
    <property type="entry name" value="RNaseH-like_sf"/>
</dbReference>
<evidence type="ECO:0000256" key="7">
    <source>
        <dbReference type="ARBA" id="ARBA00022722"/>
    </source>
</evidence>
<dbReference type="InterPro" id="IPR020045">
    <property type="entry name" value="DNA_polI_H3TH"/>
</dbReference>
<dbReference type="PRINTS" id="PR00868">
    <property type="entry name" value="DNAPOLI"/>
</dbReference>
<keyword evidence="7" id="KW-0540">Nuclease</keyword>
<evidence type="ECO:0000256" key="16">
    <source>
        <dbReference type="RuleBase" id="RU004460"/>
    </source>
</evidence>
<dbReference type="SMART" id="SM00279">
    <property type="entry name" value="HhH2"/>
    <property type="match status" value="1"/>
</dbReference>
<keyword evidence="13 16" id="KW-0234">DNA repair</keyword>
<feature type="domain" description="5'-3' exonuclease" evidence="18">
    <location>
        <begin position="2"/>
        <end position="262"/>
    </location>
</feature>
<evidence type="ECO:0000259" key="18">
    <source>
        <dbReference type="SMART" id="SM00475"/>
    </source>
</evidence>
<keyword evidence="17" id="KW-0175">Coiled coil</keyword>
<dbReference type="FunFam" id="1.10.150.20:FF:000002">
    <property type="entry name" value="DNA polymerase I"/>
    <property type="match status" value="1"/>
</dbReference>
<dbReference type="InterPro" id="IPR020046">
    <property type="entry name" value="5-3_exonucl_a-hlix_arch_N"/>
</dbReference>
<dbReference type="GO" id="GO:0003677">
    <property type="term" value="F:DNA binding"/>
    <property type="evidence" value="ECO:0007669"/>
    <property type="project" value="UniProtKB-UniRule"/>
</dbReference>
<dbReference type="FunFam" id="1.20.1060.10:FF:000001">
    <property type="entry name" value="DNA polymerase I"/>
    <property type="match status" value="1"/>
</dbReference>
<dbReference type="InterPro" id="IPR018320">
    <property type="entry name" value="DNA_polymerase_1"/>
</dbReference>
<evidence type="ECO:0000256" key="9">
    <source>
        <dbReference type="ARBA" id="ARBA00022801"/>
    </source>
</evidence>
<dbReference type="InterPro" id="IPR036397">
    <property type="entry name" value="RNaseH_sf"/>
</dbReference>
<keyword evidence="6 16" id="KW-0235">DNA replication</keyword>
<comment type="subunit">
    <text evidence="16">Single-chain monomer with multiple functions.</text>
</comment>
<dbReference type="InterPro" id="IPR002421">
    <property type="entry name" value="5-3_exonuclease"/>
</dbReference>
<dbReference type="Gene3D" id="1.20.1060.10">
    <property type="entry name" value="Taq DNA Polymerase, Chain T, domain 4"/>
    <property type="match status" value="1"/>
</dbReference>
<dbReference type="InterPro" id="IPR036279">
    <property type="entry name" value="5-3_exonuclease_C_sf"/>
</dbReference>
<dbReference type="Pfam" id="PF02739">
    <property type="entry name" value="5_3_exonuc_N"/>
    <property type="match status" value="1"/>
</dbReference>
<dbReference type="InterPro" id="IPR008918">
    <property type="entry name" value="HhH2"/>
</dbReference>
<evidence type="ECO:0000256" key="17">
    <source>
        <dbReference type="SAM" id="Coils"/>
    </source>
</evidence>
<dbReference type="CDD" id="cd09898">
    <property type="entry name" value="H3TH_53EXO"/>
    <property type="match status" value="1"/>
</dbReference>
<evidence type="ECO:0000256" key="3">
    <source>
        <dbReference type="ARBA" id="ARBA00020311"/>
    </source>
</evidence>
<dbReference type="SUPFAM" id="SSF56672">
    <property type="entry name" value="DNA/RNA polymerases"/>
    <property type="match status" value="1"/>
</dbReference>
<evidence type="ECO:0000256" key="5">
    <source>
        <dbReference type="ARBA" id="ARBA00022695"/>
    </source>
</evidence>
<evidence type="ECO:0000256" key="6">
    <source>
        <dbReference type="ARBA" id="ARBA00022705"/>
    </source>
</evidence>
<accession>A0A4Y7RLD3</accession>
<feature type="domain" description="DNA-directed DNA polymerase family A palm" evidence="19">
    <location>
        <begin position="671"/>
        <end position="878"/>
    </location>
</feature>
<gene>
    <name evidence="16 20" type="primary">polA</name>
    <name evidence="20" type="ORF">Pmgp_03045</name>
</gene>
<dbReference type="InterPro" id="IPR054690">
    <property type="entry name" value="DNA_polI_exonuclease"/>
</dbReference>
<dbReference type="SUPFAM" id="SSF88723">
    <property type="entry name" value="PIN domain-like"/>
    <property type="match status" value="1"/>
</dbReference>
<dbReference type="NCBIfam" id="TIGR00593">
    <property type="entry name" value="pola"/>
    <property type="match status" value="1"/>
</dbReference>
<reference evidence="20 21" key="1">
    <citation type="journal article" date="2018" name="Environ. Microbiol.">
        <title>Novel energy conservation strategies and behaviour of Pelotomaculum schinkii driving syntrophic propionate catabolism.</title>
        <authorList>
            <person name="Hidalgo-Ahumada C.A.P."/>
            <person name="Nobu M.K."/>
            <person name="Narihiro T."/>
            <person name="Tamaki H."/>
            <person name="Liu W.T."/>
            <person name="Kamagata Y."/>
            <person name="Stams A.J.M."/>
            <person name="Imachi H."/>
            <person name="Sousa D.Z."/>
        </authorList>
    </citation>
    <scope>NUCLEOTIDE SEQUENCE [LARGE SCALE GENOMIC DNA]</scope>
    <source>
        <strain evidence="20 21">MGP</strain>
    </source>
</reference>
<dbReference type="InterPro" id="IPR043502">
    <property type="entry name" value="DNA/RNA_pol_sf"/>
</dbReference>
<dbReference type="GO" id="GO:0006302">
    <property type="term" value="P:double-strand break repair"/>
    <property type="evidence" value="ECO:0007669"/>
    <property type="project" value="TreeGrafter"/>
</dbReference>
<comment type="similarity">
    <text evidence="1 16">Belongs to the DNA polymerase type-A family.</text>
</comment>
<keyword evidence="9 16" id="KW-0378">Hydrolase</keyword>
<dbReference type="Gene3D" id="1.10.150.20">
    <property type="entry name" value="5' to 3' exonuclease, C-terminal subdomain"/>
    <property type="match status" value="2"/>
</dbReference>
<keyword evidence="5 16" id="KW-0548">Nucleotidyltransferase</keyword>
<dbReference type="InterPro" id="IPR029060">
    <property type="entry name" value="PIN-like_dom_sf"/>
</dbReference>
<keyword evidence="4 16" id="KW-0808">Transferase</keyword>
<evidence type="ECO:0000256" key="11">
    <source>
        <dbReference type="ARBA" id="ARBA00022932"/>
    </source>
</evidence>
<evidence type="ECO:0000256" key="4">
    <source>
        <dbReference type="ARBA" id="ARBA00022679"/>
    </source>
</evidence>
<dbReference type="CDD" id="cd08637">
    <property type="entry name" value="DNA_pol_A_pol_I_C"/>
    <property type="match status" value="1"/>
</dbReference>
<dbReference type="Pfam" id="PF00476">
    <property type="entry name" value="DNA_pol_A"/>
    <property type="match status" value="1"/>
</dbReference>
<keyword evidence="11 16" id="KW-0239">DNA-directed DNA polymerase</keyword>
<dbReference type="GO" id="GO:0008409">
    <property type="term" value="F:5'-3' exonuclease activity"/>
    <property type="evidence" value="ECO:0007669"/>
    <property type="project" value="UniProtKB-UniRule"/>
</dbReference>
<name>A0A4Y7RLD3_9FIRM</name>
<comment type="catalytic activity">
    <reaction evidence="14 16">
        <text>DNA(n) + a 2'-deoxyribonucleoside 5'-triphosphate = DNA(n+1) + diphosphate</text>
        <dbReference type="Rhea" id="RHEA:22508"/>
        <dbReference type="Rhea" id="RHEA-COMP:17339"/>
        <dbReference type="Rhea" id="RHEA-COMP:17340"/>
        <dbReference type="ChEBI" id="CHEBI:33019"/>
        <dbReference type="ChEBI" id="CHEBI:61560"/>
        <dbReference type="ChEBI" id="CHEBI:173112"/>
        <dbReference type="EC" id="2.7.7.7"/>
    </reaction>
</comment>
<dbReference type="SUPFAM" id="SSF47807">
    <property type="entry name" value="5' to 3' exonuclease, C-terminal subdomain"/>
    <property type="match status" value="1"/>
</dbReference>
<dbReference type="AlphaFoldDB" id="A0A4Y7RLD3"/>
<dbReference type="GO" id="GO:0006261">
    <property type="term" value="P:DNA-templated DNA replication"/>
    <property type="evidence" value="ECO:0007669"/>
    <property type="project" value="UniProtKB-UniRule"/>
</dbReference>